<reference evidence="2 3" key="1">
    <citation type="submission" date="2024-02" db="EMBL/GenBank/DDBJ databases">
        <authorList>
            <person name="Chen Y."/>
            <person name="Shah S."/>
            <person name="Dougan E. K."/>
            <person name="Thang M."/>
            <person name="Chan C."/>
        </authorList>
    </citation>
    <scope>NUCLEOTIDE SEQUENCE [LARGE SCALE GENOMIC DNA]</scope>
</reference>
<dbReference type="InterPro" id="IPR011333">
    <property type="entry name" value="SKP1/BTB/POZ_sf"/>
</dbReference>
<dbReference type="Pfam" id="PF00651">
    <property type="entry name" value="BTB"/>
    <property type="match status" value="1"/>
</dbReference>
<dbReference type="PANTHER" id="PTHR24413">
    <property type="entry name" value="SPECKLE-TYPE POZ PROTEIN"/>
    <property type="match status" value="1"/>
</dbReference>
<dbReference type="SMART" id="SM00225">
    <property type="entry name" value="BTB"/>
    <property type="match status" value="1"/>
</dbReference>
<gene>
    <name evidence="2" type="ORF">CCMP2556_LOCUS12825</name>
</gene>
<comment type="caution">
    <text evidence="2">The sequence shown here is derived from an EMBL/GenBank/DDBJ whole genome shotgun (WGS) entry which is preliminary data.</text>
</comment>
<dbReference type="InterPro" id="IPR000210">
    <property type="entry name" value="BTB/POZ_dom"/>
</dbReference>
<proteinExistence type="predicted"/>
<keyword evidence="3" id="KW-1185">Reference proteome</keyword>
<dbReference type="SUPFAM" id="SSF54695">
    <property type="entry name" value="POZ domain"/>
    <property type="match status" value="1"/>
</dbReference>
<feature type="domain" description="BTB" evidence="1">
    <location>
        <begin position="18"/>
        <end position="88"/>
    </location>
</feature>
<evidence type="ECO:0000313" key="3">
    <source>
        <dbReference type="Proteomes" id="UP001642484"/>
    </source>
</evidence>
<evidence type="ECO:0000313" key="2">
    <source>
        <dbReference type="EMBL" id="CAK9017290.1"/>
    </source>
</evidence>
<protein>
    <recommendedName>
        <fullName evidence="1">BTB domain-containing protein</fullName>
    </recommendedName>
</protein>
<name>A0ABP0JS52_9DINO</name>
<dbReference type="CDD" id="cd18186">
    <property type="entry name" value="BTB_POZ_ZBTB_KLHL-like"/>
    <property type="match status" value="1"/>
</dbReference>
<accession>A0ABP0JS52</accession>
<dbReference type="PROSITE" id="PS50097">
    <property type="entry name" value="BTB"/>
    <property type="match status" value="1"/>
</dbReference>
<dbReference type="Proteomes" id="UP001642484">
    <property type="component" value="Unassembled WGS sequence"/>
</dbReference>
<evidence type="ECO:0000259" key="1">
    <source>
        <dbReference type="PROSITE" id="PS50097"/>
    </source>
</evidence>
<organism evidence="2 3">
    <name type="scientific">Durusdinium trenchii</name>
    <dbReference type="NCBI Taxonomy" id="1381693"/>
    <lineage>
        <taxon>Eukaryota</taxon>
        <taxon>Sar</taxon>
        <taxon>Alveolata</taxon>
        <taxon>Dinophyceae</taxon>
        <taxon>Suessiales</taxon>
        <taxon>Symbiodiniaceae</taxon>
        <taxon>Durusdinium</taxon>
    </lineage>
</organism>
<dbReference type="Gene3D" id="3.30.710.10">
    <property type="entry name" value="Potassium Channel Kv1.1, Chain A"/>
    <property type="match status" value="1"/>
</dbReference>
<dbReference type="EMBL" id="CAXAMN010006335">
    <property type="protein sequence ID" value="CAK9017290.1"/>
    <property type="molecule type" value="Genomic_DNA"/>
</dbReference>
<sequence length="252" mass="28681">MSSEPPSEPPAKRARVEPDLKILVDDGEVEVHSLILELASPVFAKMLSSAMKEGTGTSIQLPGKRKSELEKFYKALQLYTMEPLTQESAMFLTQWADKYQIDALKEKCEDFLVAKVPVDGVGLQHAVKYGLQRRTRQCLDIMKEKLEDHVHHLQVLTTRECQEHLTQLWPLILQKAGVKFFPLPPPAHLESMWPFLAQAVVSWPKACRLQTLEADLATWPNKLRNFLPMTNSVHERAKGWVLEKLRTHGING</sequence>